<dbReference type="Pfam" id="PF19746">
    <property type="entry name" value="DUF6233"/>
    <property type="match status" value="1"/>
</dbReference>
<dbReference type="InterPro" id="IPR046200">
    <property type="entry name" value="DUF6233"/>
</dbReference>
<sequence length="112" mass="12627">MNEKPRPDYLARLRVVDAYLRHQLDQIGRWIAEEERKVAAAEARRPPPPPPDWLIERGIGVGRPPMYVHVGDCHMARGMRRGVDQAQARRALAEGVEACSHCRPDTALGIVE</sequence>
<accession>A0ABU2YU94</accession>
<dbReference type="Proteomes" id="UP001180737">
    <property type="component" value="Unassembled WGS sequence"/>
</dbReference>
<comment type="caution">
    <text evidence="1">The sequence shown here is derived from an EMBL/GenBank/DDBJ whole genome shotgun (WGS) entry which is preliminary data.</text>
</comment>
<name>A0ABU2YU94_9ACTN</name>
<reference evidence="1" key="1">
    <citation type="submission" date="2024-05" db="EMBL/GenBank/DDBJ databases">
        <title>30 novel species of actinomycetes from the DSMZ collection.</title>
        <authorList>
            <person name="Nouioui I."/>
        </authorList>
    </citation>
    <scope>NUCLEOTIDE SEQUENCE</scope>
    <source>
        <strain evidence="1">DSM 3412</strain>
    </source>
</reference>
<dbReference type="RefSeq" id="WP_033530820.1">
    <property type="nucleotide sequence ID" value="NZ_JAVRFJ010000007.1"/>
</dbReference>
<organism evidence="1 2">
    <name type="scientific">Streptomyces gottesmaniae</name>
    <dbReference type="NCBI Taxonomy" id="3075518"/>
    <lineage>
        <taxon>Bacteria</taxon>
        <taxon>Bacillati</taxon>
        <taxon>Actinomycetota</taxon>
        <taxon>Actinomycetes</taxon>
        <taxon>Kitasatosporales</taxon>
        <taxon>Streptomycetaceae</taxon>
        <taxon>Streptomyces</taxon>
    </lineage>
</organism>
<protein>
    <submittedName>
        <fullName evidence="1">DUF6233 domain-containing protein</fullName>
    </submittedName>
</protein>
<proteinExistence type="predicted"/>
<gene>
    <name evidence="1" type="ORF">RM704_10495</name>
</gene>
<evidence type="ECO:0000313" key="2">
    <source>
        <dbReference type="Proteomes" id="UP001180737"/>
    </source>
</evidence>
<keyword evidence="2" id="KW-1185">Reference proteome</keyword>
<dbReference type="EMBL" id="JAVRFJ010000007">
    <property type="protein sequence ID" value="MDT0567893.1"/>
    <property type="molecule type" value="Genomic_DNA"/>
</dbReference>
<evidence type="ECO:0000313" key="1">
    <source>
        <dbReference type="EMBL" id="MDT0567893.1"/>
    </source>
</evidence>